<dbReference type="PROSITE" id="PS50191">
    <property type="entry name" value="CRAL_TRIO"/>
    <property type="match status" value="1"/>
</dbReference>
<proteinExistence type="predicted"/>
<organism evidence="2 3">
    <name type="scientific">Trichonephila clavata</name>
    <name type="common">Joro spider</name>
    <name type="synonym">Nephila clavata</name>
    <dbReference type="NCBI Taxonomy" id="2740835"/>
    <lineage>
        <taxon>Eukaryota</taxon>
        <taxon>Metazoa</taxon>
        <taxon>Ecdysozoa</taxon>
        <taxon>Arthropoda</taxon>
        <taxon>Chelicerata</taxon>
        <taxon>Arachnida</taxon>
        <taxon>Araneae</taxon>
        <taxon>Araneomorphae</taxon>
        <taxon>Entelegynae</taxon>
        <taxon>Araneoidea</taxon>
        <taxon>Nephilidae</taxon>
        <taxon>Trichonephila</taxon>
    </lineage>
</organism>
<dbReference type="InterPro" id="IPR001251">
    <property type="entry name" value="CRAL-TRIO_dom"/>
</dbReference>
<dbReference type="OrthoDB" id="6433959at2759"/>
<dbReference type="CDD" id="cd00170">
    <property type="entry name" value="SEC14"/>
    <property type="match status" value="1"/>
</dbReference>
<accession>A0A8X6HI36</accession>
<keyword evidence="3" id="KW-1185">Reference proteome</keyword>
<dbReference type="EMBL" id="BMAO01021478">
    <property type="protein sequence ID" value="GFQ74762.1"/>
    <property type="molecule type" value="Genomic_DNA"/>
</dbReference>
<dbReference type="InterPro" id="IPR036865">
    <property type="entry name" value="CRAL-TRIO_dom_sf"/>
</dbReference>
<evidence type="ECO:0000313" key="2">
    <source>
        <dbReference type="EMBL" id="GFQ74762.1"/>
    </source>
</evidence>
<protein>
    <submittedName>
        <fullName evidence="2">Alpha-tocopherol transfer protein-like protein</fullName>
    </submittedName>
</protein>
<dbReference type="Pfam" id="PF00650">
    <property type="entry name" value="CRAL_TRIO"/>
    <property type="match status" value="1"/>
</dbReference>
<dbReference type="GO" id="GO:1902936">
    <property type="term" value="F:phosphatidylinositol bisphosphate binding"/>
    <property type="evidence" value="ECO:0007669"/>
    <property type="project" value="TreeGrafter"/>
</dbReference>
<dbReference type="Proteomes" id="UP000887116">
    <property type="component" value="Unassembled WGS sequence"/>
</dbReference>
<dbReference type="AlphaFoldDB" id="A0A8X6HI36"/>
<gene>
    <name evidence="2" type="primary">X975_11983</name>
    <name evidence="2" type="ORF">TNCT_226402</name>
</gene>
<evidence type="ECO:0000313" key="3">
    <source>
        <dbReference type="Proteomes" id="UP000887116"/>
    </source>
</evidence>
<dbReference type="SMART" id="SM00516">
    <property type="entry name" value="SEC14"/>
    <property type="match status" value="1"/>
</dbReference>
<feature type="domain" description="CRAL-TRIO" evidence="1">
    <location>
        <begin position="57"/>
        <end position="182"/>
    </location>
</feature>
<evidence type="ECO:0000259" key="1">
    <source>
        <dbReference type="PROSITE" id="PS50191"/>
    </source>
</evidence>
<dbReference type="SUPFAM" id="SSF52087">
    <property type="entry name" value="CRAL/TRIO domain"/>
    <property type="match status" value="1"/>
</dbReference>
<dbReference type="PANTHER" id="PTHR10174">
    <property type="entry name" value="ALPHA-TOCOPHEROL TRANSFER PROTEIN-RELATED"/>
    <property type="match status" value="1"/>
</dbReference>
<comment type="caution">
    <text evidence="2">The sequence shown here is derived from an EMBL/GenBank/DDBJ whole genome shotgun (WGS) entry which is preliminary data.</text>
</comment>
<sequence>MNTQLRSFEFSDYLLDDELLKSIRKQQNETLKTRIECLKSFRERLSGLIDFQCISFEELLRLIFLITEALLLNELTQLTGITAIVDFNEWSYQQIRYIFPSRLPICYNVFHSACTLRIKYLHLVNTPGLLYYLQEYLISSFSQKIKDRIKCYPVNSSLETLYRHVPPEILPEEYGGSLPSSSMVDLNSIINEQKSYFQRQLQYGLLDEKMN</sequence>
<reference evidence="2" key="1">
    <citation type="submission" date="2020-07" db="EMBL/GenBank/DDBJ databases">
        <title>Multicomponent nature underlies the extraordinary mechanical properties of spider dragline silk.</title>
        <authorList>
            <person name="Kono N."/>
            <person name="Nakamura H."/>
            <person name="Mori M."/>
            <person name="Yoshida Y."/>
            <person name="Ohtoshi R."/>
            <person name="Malay A.D."/>
            <person name="Moran D.A.P."/>
            <person name="Tomita M."/>
            <person name="Numata K."/>
            <person name="Arakawa K."/>
        </authorList>
    </citation>
    <scope>NUCLEOTIDE SEQUENCE</scope>
</reference>
<name>A0A8X6HI36_TRICU</name>
<dbReference type="Gene3D" id="3.40.525.10">
    <property type="entry name" value="CRAL-TRIO lipid binding domain"/>
    <property type="match status" value="1"/>
</dbReference>
<dbReference type="PANTHER" id="PTHR10174:SF208">
    <property type="entry name" value="CRAL-TRIO DOMAIN-CONTAINING PROTEIN DDB_G0278031"/>
    <property type="match status" value="1"/>
</dbReference>
<dbReference type="GO" id="GO:0016020">
    <property type="term" value="C:membrane"/>
    <property type="evidence" value="ECO:0007669"/>
    <property type="project" value="TreeGrafter"/>
</dbReference>